<sequence>MRERRTAQILMIFSIVLAFVELYVVIANLWLLS</sequence>
<name>A0A7W6RKB3_9HYPH</name>
<dbReference type="EMBL" id="JACIGM010000003">
    <property type="protein sequence ID" value="MBB4274061.1"/>
    <property type="molecule type" value="Genomic_DNA"/>
</dbReference>
<accession>A0A7W6RKB3</accession>
<gene>
    <name evidence="2" type="ORF">GGE12_001816</name>
</gene>
<feature type="transmembrane region" description="Helical" evidence="1">
    <location>
        <begin position="9"/>
        <end position="31"/>
    </location>
</feature>
<keyword evidence="1" id="KW-0812">Transmembrane</keyword>
<proteinExistence type="predicted"/>
<evidence type="ECO:0000256" key="1">
    <source>
        <dbReference type="SAM" id="Phobius"/>
    </source>
</evidence>
<organism evidence="2 3">
    <name type="scientific">Rhizobium mongolense</name>
    <dbReference type="NCBI Taxonomy" id="57676"/>
    <lineage>
        <taxon>Bacteria</taxon>
        <taxon>Pseudomonadati</taxon>
        <taxon>Pseudomonadota</taxon>
        <taxon>Alphaproteobacteria</taxon>
        <taxon>Hyphomicrobiales</taxon>
        <taxon>Rhizobiaceae</taxon>
        <taxon>Rhizobium/Agrobacterium group</taxon>
        <taxon>Rhizobium</taxon>
    </lineage>
</organism>
<reference evidence="2 3" key="1">
    <citation type="submission" date="2020-08" db="EMBL/GenBank/DDBJ databases">
        <title>Genomic Encyclopedia of Type Strains, Phase IV (KMG-V): Genome sequencing to study the core and pangenomes of soil and plant-associated prokaryotes.</title>
        <authorList>
            <person name="Whitman W."/>
        </authorList>
    </citation>
    <scope>NUCLEOTIDE SEQUENCE [LARGE SCALE GENOMIC DNA]</scope>
    <source>
        <strain evidence="2 3">SEMIA 402</strain>
    </source>
</reference>
<keyword evidence="1" id="KW-1133">Transmembrane helix</keyword>
<keyword evidence="1" id="KW-0472">Membrane</keyword>
<comment type="caution">
    <text evidence="2">The sequence shown here is derived from an EMBL/GenBank/DDBJ whole genome shotgun (WGS) entry which is preliminary data.</text>
</comment>
<dbReference type="AlphaFoldDB" id="A0A7W6RKB3"/>
<dbReference type="Proteomes" id="UP000533641">
    <property type="component" value="Unassembled WGS sequence"/>
</dbReference>
<protein>
    <submittedName>
        <fullName evidence="2">Uncharacterized protein</fullName>
    </submittedName>
</protein>
<evidence type="ECO:0000313" key="2">
    <source>
        <dbReference type="EMBL" id="MBB4274061.1"/>
    </source>
</evidence>
<evidence type="ECO:0000313" key="3">
    <source>
        <dbReference type="Proteomes" id="UP000533641"/>
    </source>
</evidence>